<dbReference type="EMBL" id="JBHTKK010000022">
    <property type="protein sequence ID" value="MFD1067447.1"/>
    <property type="molecule type" value="Genomic_DNA"/>
</dbReference>
<keyword evidence="1" id="KW-0472">Membrane</keyword>
<gene>
    <name evidence="2" type="ORF">ACFQ19_15685</name>
</gene>
<evidence type="ECO:0000256" key="1">
    <source>
        <dbReference type="SAM" id="Phobius"/>
    </source>
</evidence>
<keyword evidence="3" id="KW-1185">Reference proteome</keyword>
<name>A0ABW3NI49_9BACI</name>
<dbReference type="RefSeq" id="WP_379593558.1">
    <property type="nucleotide sequence ID" value="NZ_JBHTKK010000022.1"/>
</dbReference>
<proteinExistence type="predicted"/>
<accession>A0ABW3NI49</accession>
<keyword evidence="1" id="KW-1133">Transmembrane helix</keyword>
<comment type="caution">
    <text evidence="2">The sequence shown here is derived from an EMBL/GenBank/DDBJ whole genome shotgun (WGS) entry which is preliminary data.</text>
</comment>
<sequence>MAENNGEQPKKKGLSKGIIAIIIAVIVLAGGGAAAFFLTATSPKATFFQAEKNSVEQLQTFAETRYEGEFDWYEQSMENPISQNATLGLNLEGLENENYIDPQIAAMLSNAELTLDTETDMQNQQAYMGLSVNAAGMNLDGIGGYVEGSDLYAELPFLEEVLQISDEDVGSVLAELDPYTFTGNEQIGMEELFFENNGQLLTEEEKEYLQDEYLMFVYDELPDEAFESENEDVDVNGESISAEKITMNLSEDEFKSVITSVLEKMKDDEEFQEILRNQFERSASAPLQDPEVMQQQIDTMFAEFDTAIDQGIEGVENFQFPDGVQSTLWVSDDKVVQRELITSLAPEGEEPLTVNLSGGQLLNDDQIYFDHTLTVGDENTEANIGFNGDFQGTGESVTDNANLTFALDDGAAPVQFDATYTGDETLDGSTRDFDRQFEFTVDNETVNLGWTGDSTYEGDQMSANNNIAFSFPGYVDNVSMDVHSEGAVIDAVEGVDTSNVVDLGAMSAEELQQYFQGDFNSQFQQWLMEFAM</sequence>
<dbReference type="Proteomes" id="UP001597041">
    <property type="component" value="Unassembled WGS sequence"/>
</dbReference>
<evidence type="ECO:0000313" key="3">
    <source>
        <dbReference type="Proteomes" id="UP001597041"/>
    </source>
</evidence>
<keyword evidence="1" id="KW-0812">Transmembrane</keyword>
<reference evidence="3" key="1">
    <citation type="journal article" date="2019" name="Int. J. Syst. Evol. Microbiol.">
        <title>The Global Catalogue of Microorganisms (GCM) 10K type strain sequencing project: providing services to taxonomists for standard genome sequencing and annotation.</title>
        <authorList>
            <consortium name="The Broad Institute Genomics Platform"/>
            <consortium name="The Broad Institute Genome Sequencing Center for Infectious Disease"/>
            <person name="Wu L."/>
            <person name="Ma J."/>
        </authorList>
    </citation>
    <scope>NUCLEOTIDE SEQUENCE [LARGE SCALE GENOMIC DNA]</scope>
    <source>
        <strain evidence="3">CCUG 56608</strain>
    </source>
</reference>
<protein>
    <recommendedName>
        <fullName evidence="4">DUF945 domain-containing protein</fullName>
    </recommendedName>
</protein>
<feature type="transmembrane region" description="Helical" evidence="1">
    <location>
        <begin position="18"/>
        <end position="38"/>
    </location>
</feature>
<evidence type="ECO:0000313" key="2">
    <source>
        <dbReference type="EMBL" id="MFD1067447.1"/>
    </source>
</evidence>
<evidence type="ECO:0008006" key="4">
    <source>
        <dbReference type="Google" id="ProtNLM"/>
    </source>
</evidence>
<organism evidence="2 3">
    <name type="scientific">Oceanobacillus locisalsi</name>
    <dbReference type="NCBI Taxonomy" id="546107"/>
    <lineage>
        <taxon>Bacteria</taxon>
        <taxon>Bacillati</taxon>
        <taxon>Bacillota</taxon>
        <taxon>Bacilli</taxon>
        <taxon>Bacillales</taxon>
        <taxon>Bacillaceae</taxon>
        <taxon>Oceanobacillus</taxon>
    </lineage>
</organism>